<dbReference type="Proteomes" id="UP000199441">
    <property type="component" value="Unassembled WGS sequence"/>
</dbReference>
<dbReference type="AlphaFoldDB" id="A0A1H3DA22"/>
<dbReference type="RefSeq" id="WP_089948892.1">
    <property type="nucleotide sequence ID" value="NZ_FNOI01000010.1"/>
</dbReference>
<evidence type="ECO:0000313" key="2">
    <source>
        <dbReference type="Proteomes" id="UP000199441"/>
    </source>
</evidence>
<keyword evidence="2" id="KW-1185">Reference proteome</keyword>
<dbReference type="EMBL" id="FNOI01000010">
    <property type="protein sequence ID" value="SDX63245.1"/>
    <property type="molecule type" value="Genomic_DNA"/>
</dbReference>
<dbReference type="Pfam" id="PF06282">
    <property type="entry name" value="DUF1036"/>
    <property type="match status" value="1"/>
</dbReference>
<evidence type="ECO:0000313" key="1">
    <source>
        <dbReference type="EMBL" id="SDX63245.1"/>
    </source>
</evidence>
<dbReference type="STRING" id="670155.SAMN04488001_0079"/>
<accession>A0A1H3DA22</accession>
<reference evidence="2" key="1">
    <citation type="submission" date="2016-10" db="EMBL/GenBank/DDBJ databases">
        <authorList>
            <person name="Varghese N."/>
            <person name="Submissions S."/>
        </authorList>
    </citation>
    <scope>NUCLEOTIDE SEQUENCE [LARGE SCALE GENOMIC DNA]</scope>
    <source>
        <strain evidence="2">DSM 26922</strain>
    </source>
</reference>
<proteinExistence type="predicted"/>
<organism evidence="1 2">
    <name type="scientific">Litoreibacter albidus</name>
    <dbReference type="NCBI Taxonomy" id="670155"/>
    <lineage>
        <taxon>Bacteria</taxon>
        <taxon>Pseudomonadati</taxon>
        <taxon>Pseudomonadota</taxon>
        <taxon>Alphaproteobacteria</taxon>
        <taxon>Rhodobacterales</taxon>
        <taxon>Roseobacteraceae</taxon>
        <taxon>Litoreibacter</taxon>
    </lineage>
</organism>
<gene>
    <name evidence="1" type="ORF">SAMN04488001_0079</name>
</gene>
<protein>
    <submittedName>
        <fullName evidence="1">Uncharacterized membrane protein</fullName>
    </submittedName>
</protein>
<dbReference type="OrthoDB" id="9806840at2"/>
<sequence length="148" mass="16419">MKHVVTSLSYAARCAAAFAFAVLGGIALGIGEARAEFAVCNQSFDVVNVAIGRDVEGDFQTEGWWTIGTNQCANVIREELESRYIYVYAQDVFGKPMLNGTTPMCIEGKRFTIRGISSCWSRGHIKARFIEVDTEKTQRWSLFLAPPN</sequence>
<name>A0A1H3DA22_9RHOB</name>
<dbReference type="InterPro" id="IPR009380">
    <property type="entry name" value="DUF1036"/>
</dbReference>